<gene>
    <name evidence="2" type="ORF">JMN32_21525</name>
</gene>
<accession>A0A937KDR3</accession>
<dbReference type="EMBL" id="JAEUGD010000066">
    <property type="protein sequence ID" value="MBL6448907.1"/>
    <property type="molecule type" value="Genomic_DNA"/>
</dbReference>
<evidence type="ECO:0000313" key="2">
    <source>
        <dbReference type="EMBL" id="MBL6448907.1"/>
    </source>
</evidence>
<organism evidence="2 3">
    <name type="scientific">Fulvivirga marina</name>
    <dbReference type="NCBI Taxonomy" id="2494733"/>
    <lineage>
        <taxon>Bacteria</taxon>
        <taxon>Pseudomonadati</taxon>
        <taxon>Bacteroidota</taxon>
        <taxon>Cytophagia</taxon>
        <taxon>Cytophagales</taxon>
        <taxon>Fulvivirgaceae</taxon>
        <taxon>Fulvivirga</taxon>
    </lineage>
</organism>
<dbReference type="GO" id="GO:0015562">
    <property type="term" value="F:efflux transmembrane transporter activity"/>
    <property type="evidence" value="ECO:0007669"/>
    <property type="project" value="InterPro"/>
</dbReference>
<comment type="similarity">
    <text evidence="1">Belongs to the outer membrane factor (OMF) (TC 1.B.17) family.</text>
</comment>
<dbReference type="InterPro" id="IPR003423">
    <property type="entry name" value="OMP_efflux"/>
</dbReference>
<dbReference type="RefSeq" id="WP_202858444.1">
    <property type="nucleotide sequence ID" value="NZ_JAEUGD010000066.1"/>
</dbReference>
<proteinExistence type="inferred from homology"/>
<evidence type="ECO:0000313" key="3">
    <source>
        <dbReference type="Proteomes" id="UP000614216"/>
    </source>
</evidence>
<name>A0A937KDR3_9BACT</name>
<dbReference type="Gene3D" id="1.20.1600.10">
    <property type="entry name" value="Outer membrane efflux proteins (OEP)"/>
    <property type="match status" value="1"/>
</dbReference>
<protein>
    <submittedName>
        <fullName evidence="2">TolC family protein</fullName>
    </submittedName>
</protein>
<dbReference type="Proteomes" id="UP000614216">
    <property type="component" value="Unassembled WGS sequence"/>
</dbReference>
<evidence type="ECO:0000256" key="1">
    <source>
        <dbReference type="ARBA" id="ARBA00007613"/>
    </source>
</evidence>
<dbReference type="AlphaFoldDB" id="A0A937KDR3"/>
<comment type="caution">
    <text evidence="2">The sequence shown here is derived from an EMBL/GenBank/DDBJ whole genome shotgun (WGS) entry which is preliminary data.</text>
</comment>
<reference evidence="2" key="1">
    <citation type="submission" date="2021-01" db="EMBL/GenBank/DDBJ databases">
        <title>Fulvivirga kasyanovii gen. nov., sp nov., a novel member of the phylum Bacteroidetes isolated from seawater in a mussel farm.</title>
        <authorList>
            <person name="Zhao L.-H."/>
            <person name="Wang Z.-J."/>
        </authorList>
    </citation>
    <scope>NUCLEOTIDE SEQUENCE</scope>
    <source>
        <strain evidence="2">29W222</strain>
    </source>
</reference>
<keyword evidence="3" id="KW-1185">Reference proteome</keyword>
<dbReference type="SUPFAM" id="SSF56954">
    <property type="entry name" value="Outer membrane efflux proteins (OEP)"/>
    <property type="match status" value="1"/>
</dbReference>
<sequence length="232" mass="27055">MRKLIILTIVLLPLLVKAQNVDYNAIILPNNVTDISFEEKLVRLAWQNNPANKILDYQANISNIEVKQARWSWLDDWRVQGNLNEFTINDNADVGDRAQFYPKYNVTGMIRLSYFVDIPLEVKKKKQEVLISKSNTNLQKLAIRAEVLTRYQTYLMNRELLKIQTEIVEDLYASLSLAEQQFKNGEITLNAYNIQQDRYNNQRVKQINAQGDFNISKIAIEEMIGMRLEDVQ</sequence>
<dbReference type="Pfam" id="PF02321">
    <property type="entry name" value="OEP"/>
    <property type="match status" value="1"/>
</dbReference>